<dbReference type="AlphaFoldDB" id="A0A9N9N225"/>
<evidence type="ECO:0000259" key="3">
    <source>
        <dbReference type="Pfam" id="PF00135"/>
    </source>
</evidence>
<dbReference type="Pfam" id="PF00135">
    <property type="entry name" value="COesterase"/>
    <property type="match status" value="2"/>
</dbReference>
<dbReference type="InterPro" id="IPR050309">
    <property type="entry name" value="Type-B_Carboxylest/Lipase"/>
</dbReference>
<reference evidence="4" key="1">
    <citation type="submission" date="2021-12" db="EMBL/GenBank/DDBJ databases">
        <authorList>
            <person name="King R."/>
        </authorList>
    </citation>
    <scope>NUCLEOTIDE SEQUENCE</scope>
</reference>
<sequence length="1113" mass="125293">MNLLLTLVCVCAAFTISRAQDTKLVQINQGTIVGYKAQDADLFEFYSIPYATAPTGTHKFKAPLEPPKFSEPFLAVDRGIVCPQKPIHVPEGKTIQEDCLIANIFVPDTNVTDLPVMVSIHGGAFQRGFGNSRSLKHLVNSKRIIAVTFNYRLGIHGFLCLGTEDIPGNAGMKDQIALLRWVNENIAFFGGNPNDVTIAGCGAGGVSSDLLQLSKITNGLFTKLISLSGSNVGLFSVQLDPVNYARNQAKLYNFENADDFNALEEFYKTASYELLMSDDQAEHKHSGVVFSPCIELDLGQERFLDANPIDILKSGDYIKYPVLYGFADKEGLFRIEFFDSWKEDMNKNFSEFLPVDLSFKDTEERESVAKEVKEFYFGDQLITDDDVLKYVDYFTDVMFVYGILRSVTLQVEAGNSELYLHEYSVVHEDLPIIPYADNLRGATHCAQLHAAFDEDESSLSNEYRNAKSIMRDIWINFITTGTPTPDESSVIPRWVPANAQRSPYMSFGEEVRLMDSLIPQRAKFWDDLYERYYRNPIPPTEALNNYSIRINLGKMWTCLYLLSVACIVFVCSEKNVERVVRTPQGPVRGYKDSEDDIFVFYGVPYATAPTGPRKFTAPHPPPEWLETFDAVDKGVICPQYKEDWLQDKTMQEDCLIANIYVPNTHKKDLPVVVYVHGGAFQRGHLDRVVPKKLVNSQKIIAVTFNYRLSTHGFLCLGTDDVPGNAGLKDQIALLRWVQNHIASYGGNPNDVTLAGYSAGSSSVHLLTLLPAAKDLFNKVIPESGANISPSAMQLDPLNNAKSYAKSVGFDNVEDFYALENFYKTASYDVLTEKSSFNRTDNTFVFTPCIERNTGPNSVLIDSPYNIMKKGNYNKIPLLYGLTKMEGMFRLPLFETWKDAMNENFADFLPADLTFKTDTEKREVIGRIKQFYFNGKPVTGDNILSYIDYFTDTIFAFPILRAAKLHAEVGHDKVYLYEYDYVDESMPVIPYTNNVRGADHCSQTLAVMDGSGWFNANETNLSKEYLNVKDLLRDIWINFIITGNPVSPKSTLSQWPCVDKSGSPHMSLGSIAELRGPLLQDRMAFWNSIYDKHYRLPFPPPPPPPLPPPPHTEM</sequence>
<evidence type="ECO:0000313" key="4">
    <source>
        <dbReference type="EMBL" id="CAG9782833.1"/>
    </source>
</evidence>
<proteinExistence type="predicted"/>
<dbReference type="Gene3D" id="3.40.50.1820">
    <property type="entry name" value="alpha/beta hydrolase"/>
    <property type="match status" value="2"/>
</dbReference>
<keyword evidence="5" id="KW-1185">Reference proteome</keyword>
<evidence type="ECO:0000256" key="2">
    <source>
        <dbReference type="SAM" id="SignalP"/>
    </source>
</evidence>
<keyword evidence="2" id="KW-0732">Signal</keyword>
<name>A0A9N9N225_9NEOP</name>
<evidence type="ECO:0000313" key="5">
    <source>
        <dbReference type="Proteomes" id="UP001153714"/>
    </source>
</evidence>
<protein>
    <recommendedName>
        <fullName evidence="3">Carboxylesterase type B domain-containing protein</fullName>
    </recommendedName>
</protein>
<dbReference type="InterPro" id="IPR002018">
    <property type="entry name" value="CarbesteraseB"/>
</dbReference>
<dbReference type="SUPFAM" id="SSF53474">
    <property type="entry name" value="alpha/beta-Hydrolases"/>
    <property type="match status" value="2"/>
</dbReference>
<organism evidence="4 5">
    <name type="scientific">Diatraea saccharalis</name>
    <name type="common">sugarcane borer</name>
    <dbReference type="NCBI Taxonomy" id="40085"/>
    <lineage>
        <taxon>Eukaryota</taxon>
        <taxon>Metazoa</taxon>
        <taxon>Ecdysozoa</taxon>
        <taxon>Arthropoda</taxon>
        <taxon>Hexapoda</taxon>
        <taxon>Insecta</taxon>
        <taxon>Pterygota</taxon>
        <taxon>Neoptera</taxon>
        <taxon>Endopterygota</taxon>
        <taxon>Lepidoptera</taxon>
        <taxon>Glossata</taxon>
        <taxon>Ditrysia</taxon>
        <taxon>Pyraloidea</taxon>
        <taxon>Crambidae</taxon>
        <taxon>Crambinae</taxon>
        <taxon>Diatraea</taxon>
    </lineage>
</organism>
<feature type="domain" description="Carboxylesterase type B" evidence="3">
    <location>
        <begin position="578"/>
        <end position="1085"/>
    </location>
</feature>
<dbReference type="PANTHER" id="PTHR11559">
    <property type="entry name" value="CARBOXYLESTERASE"/>
    <property type="match status" value="1"/>
</dbReference>
<dbReference type="Proteomes" id="UP001153714">
    <property type="component" value="Chromosome 10"/>
</dbReference>
<dbReference type="EMBL" id="OU893341">
    <property type="protein sequence ID" value="CAG9782833.1"/>
    <property type="molecule type" value="Genomic_DNA"/>
</dbReference>
<reference evidence="4" key="2">
    <citation type="submission" date="2022-10" db="EMBL/GenBank/DDBJ databases">
        <authorList>
            <consortium name="ENA_rothamsted_submissions"/>
            <consortium name="culmorum"/>
            <person name="King R."/>
        </authorList>
    </citation>
    <scope>NUCLEOTIDE SEQUENCE</scope>
</reference>
<keyword evidence="1" id="KW-0325">Glycoprotein</keyword>
<dbReference type="OrthoDB" id="3200163at2759"/>
<feature type="domain" description="Carboxylesterase type B" evidence="3">
    <location>
        <begin position="22"/>
        <end position="525"/>
    </location>
</feature>
<feature type="chain" id="PRO_5040230927" description="Carboxylesterase type B domain-containing protein" evidence="2">
    <location>
        <begin position="20"/>
        <end position="1113"/>
    </location>
</feature>
<accession>A0A9N9N225</accession>
<gene>
    <name evidence="4" type="ORF">DIATSA_LOCUS1067</name>
</gene>
<dbReference type="InterPro" id="IPR029058">
    <property type="entry name" value="AB_hydrolase_fold"/>
</dbReference>
<evidence type="ECO:0000256" key="1">
    <source>
        <dbReference type="ARBA" id="ARBA00023180"/>
    </source>
</evidence>
<feature type="signal peptide" evidence="2">
    <location>
        <begin position="1"/>
        <end position="19"/>
    </location>
</feature>